<comment type="subunit">
    <text evidence="6">Part of the 50S ribosomal subunit. Contacts protein L29, and trigger factor when it is bound to the ribosome.</text>
</comment>
<dbReference type="Gene3D" id="3.30.70.330">
    <property type="match status" value="1"/>
</dbReference>
<keyword evidence="9" id="KW-1185">Reference proteome</keyword>
<accession>A0ABY1JBW7</accession>
<evidence type="ECO:0000313" key="9">
    <source>
        <dbReference type="Proteomes" id="UP000185093"/>
    </source>
</evidence>
<dbReference type="PROSITE" id="PS00050">
    <property type="entry name" value="RIBOSOMAL_L23"/>
    <property type="match status" value="1"/>
</dbReference>
<evidence type="ECO:0000256" key="7">
    <source>
        <dbReference type="RuleBase" id="RU003934"/>
    </source>
</evidence>
<dbReference type="EMBL" id="FSQZ01000001">
    <property type="protein sequence ID" value="SIN64592.1"/>
    <property type="molecule type" value="Genomic_DNA"/>
</dbReference>
<dbReference type="InterPro" id="IPR013025">
    <property type="entry name" value="Ribosomal_uL23-like"/>
</dbReference>
<comment type="similarity">
    <text evidence="1 6 7">Belongs to the universal ribosomal protein uL23 family.</text>
</comment>
<keyword evidence="5 6" id="KW-0687">Ribonucleoprotein</keyword>
<comment type="function">
    <text evidence="6">One of the early assembly proteins it binds 23S rRNA. One of the proteins that surrounds the polypeptide exit tunnel on the outside of the ribosome. Forms the main docking site for trigger factor binding to the ribosome.</text>
</comment>
<dbReference type="SUPFAM" id="SSF54189">
    <property type="entry name" value="Ribosomal proteins S24e, L23 and L15e"/>
    <property type="match status" value="1"/>
</dbReference>
<dbReference type="InterPro" id="IPR012677">
    <property type="entry name" value="Nucleotide-bd_a/b_plait_sf"/>
</dbReference>
<sequence length="98" mass="11385">MNLTAYDIILRPIITEKSNRHMAYNKYTFEVHPDANKVEIKKAIEEIFSVKVDKVHTVNMKPKPKRLGRFLGRSKGWKKAIVTLAPGERIEFFEGVRT</sequence>
<dbReference type="Pfam" id="PF00276">
    <property type="entry name" value="Ribosomal_L23"/>
    <property type="match status" value="1"/>
</dbReference>
<organism evidence="8 9">
    <name type="scientific">Acetomicrobium flavidum</name>
    <dbReference type="NCBI Taxonomy" id="49896"/>
    <lineage>
        <taxon>Bacteria</taxon>
        <taxon>Thermotogati</taxon>
        <taxon>Synergistota</taxon>
        <taxon>Synergistia</taxon>
        <taxon>Synergistales</taxon>
        <taxon>Acetomicrobiaceae</taxon>
        <taxon>Acetomicrobium</taxon>
    </lineage>
</organism>
<keyword evidence="3 6" id="KW-0694">RNA-binding</keyword>
<evidence type="ECO:0000256" key="5">
    <source>
        <dbReference type="ARBA" id="ARBA00023274"/>
    </source>
</evidence>
<keyword evidence="4 6" id="KW-0689">Ribosomal protein</keyword>
<reference evidence="8 9" key="1">
    <citation type="submission" date="2016-11" db="EMBL/GenBank/DDBJ databases">
        <authorList>
            <person name="Varghese N."/>
            <person name="Submissions S."/>
        </authorList>
    </citation>
    <scope>NUCLEOTIDE SEQUENCE [LARGE SCALE GENOMIC DNA]</scope>
    <source>
        <strain evidence="8 9">DSM 20664</strain>
    </source>
</reference>
<dbReference type="NCBIfam" id="NF004363">
    <property type="entry name" value="PRK05738.2-4"/>
    <property type="match status" value="1"/>
</dbReference>
<evidence type="ECO:0000313" key="8">
    <source>
        <dbReference type="EMBL" id="SIN64592.1"/>
    </source>
</evidence>
<dbReference type="NCBIfam" id="NF004359">
    <property type="entry name" value="PRK05738.1-3"/>
    <property type="match status" value="1"/>
</dbReference>
<dbReference type="HAMAP" id="MF_01369_B">
    <property type="entry name" value="Ribosomal_uL23_B"/>
    <property type="match status" value="1"/>
</dbReference>
<dbReference type="InterPro" id="IPR012678">
    <property type="entry name" value="Ribosomal_uL23/eL15/eS24_sf"/>
</dbReference>
<gene>
    <name evidence="6" type="primary">rplW</name>
    <name evidence="8" type="ORF">SAMN05444368_0633</name>
</gene>
<evidence type="ECO:0000256" key="6">
    <source>
        <dbReference type="HAMAP-Rule" id="MF_01369"/>
    </source>
</evidence>
<dbReference type="RefSeq" id="WP_014806367.1">
    <property type="nucleotide sequence ID" value="NZ_DAONBL010000014.1"/>
</dbReference>
<evidence type="ECO:0000256" key="3">
    <source>
        <dbReference type="ARBA" id="ARBA00022884"/>
    </source>
</evidence>
<evidence type="ECO:0000256" key="2">
    <source>
        <dbReference type="ARBA" id="ARBA00022730"/>
    </source>
</evidence>
<comment type="caution">
    <text evidence="8">The sequence shown here is derived from an EMBL/GenBank/DDBJ whole genome shotgun (WGS) entry which is preliminary data.</text>
</comment>
<dbReference type="NCBIfam" id="NF004366">
    <property type="entry name" value="PRK05738.3-2"/>
    <property type="match status" value="1"/>
</dbReference>
<dbReference type="PANTHER" id="PTHR11620">
    <property type="entry name" value="60S RIBOSOMAL PROTEIN L23A"/>
    <property type="match status" value="1"/>
</dbReference>
<keyword evidence="2 6" id="KW-0699">rRNA-binding</keyword>
<proteinExistence type="inferred from homology"/>
<evidence type="ECO:0000256" key="4">
    <source>
        <dbReference type="ARBA" id="ARBA00022980"/>
    </source>
</evidence>
<dbReference type="InterPro" id="IPR001014">
    <property type="entry name" value="Ribosomal_uL23_CS"/>
</dbReference>
<name>A0ABY1JBW7_9BACT</name>
<dbReference type="Proteomes" id="UP000185093">
    <property type="component" value="Unassembled WGS sequence"/>
</dbReference>
<evidence type="ECO:0000256" key="1">
    <source>
        <dbReference type="ARBA" id="ARBA00006700"/>
    </source>
</evidence>
<dbReference type="GO" id="GO:0005840">
    <property type="term" value="C:ribosome"/>
    <property type="evidence" value="ECO:0007669"/>
    <property type="project" value="UniProtKB-KW"/>
</dbReference>
<protein>
    <recommendedName>
        <fullName evidence="6">Large ribosomal subunit protein uL23</fullName>
    </recommendedName>
</protein>